<accession>A0A2S9IM87</accession>
<comment type="catalytic activity">
    <reaction evidence="5">
        <text>5,6-dihydrouracil + NAD(+) = uracil + NADH + H(+)</text>
        <dbReference type="Rhea" id="RHEA:20189"/>
        <dbReference type="ChEBI" id="CHEBI:15378"/>
        <dbReference type="ChEBI" id="CHEBI:15901"/>
        <dbReference type="ChEBI" id="CHEBI:17568"/>
        <dbReference type="ChEBI" id="CHEBI:57540"/>
        <dbReference type="ChEBI" id="CHEBI:57945"/>
        <dbReference type="EC" id="1.3.1.1"/>
    </reaction>
</comment>
<comment type="function">
    <text evidence="6">Involved in pyrimidine base degradation. Catalyzes physiologically the reduction of uracil to 5,6-dihydrouracil (DHU) by using NADH as a specific cosubstrate. It also catalyzes the reverse reaction and the reduction of thymine to 5,6-dihydrothymine (DHT).</text>
</comment>
<evidence type="ECO:0000256" key="3">
    <source>
        <dbReference type="ARBA" id="ARBA00032722"/>
    </source>
</evidence>
<evidence type="ECO:0000256" key="2">
    <source>
        <dbReference type="ARBA" id="ARBA00030119"/>
    </source>
</evidence>
<dbReference type="AlphaFoldDB" id="A0A2S9IM87"/>
<dbReference type="InterPro" id="IPR036188">
    <property type="entry name" value="FAD/NAD-bd_sf"/>
</dbReference>
<dbReference type="InterPro" id="IPR028261">
    <property type="entry name" value="DPD_II"/>
</dbReference>
<evidence type="ECO:0000256" key="5">
    <source>
        <dbReference type="ARBA" id="ARBA00048792"/>
    </source>
</evidence>
<dbReference type="PANTHER" id="PTHR43073">
    <property type="entry name" value="DIHYDROPYRIMIDINE DEHYDROGENASE [NADP(+)]"/>
    <property type="match status" value="1"/>
</dbReference>
<comment type="subunit">
    <text evidence="7">Heterotetramer of 2 PreA and 2 PreT subunits.</text>
</comment>
<dbReference type="Gene3D" id="3.50.50.60">
    <property type="entry name" value="FAD/NAD(P)-binding domain"/>
    <property type="match status" value="2"/>
</dbReference>
<dbReference type="Pfam" id="PF14691">
    <property type="entry name" value="Fer4_20"/>
    <property type="match status" value="1"/>
</dbReference>
<dbReference type="GO" id="GO:0051536">
    <property type="term" value="F:iron-sulfur cluster binding"/>
    <property type="evidence" value="ECO:0007669"/>
    <property type="project" value="InterPro"/>
</dbReference>
<dbReference type="SUPFAM" id="SSF51971">
    <property type="entry name" value="Nucleotide-binding domain"/>
    <property type="match status" value="1"/>
</dbReference>
<feature type="domain" description="Dihydroprymidine dehydrogenase" evidence="10">
    <location>
        <begin position="39"/>
        <end position="146"/>
    </location>
</feature>
<protein>
    <recommendedName>
        <fullName evidence="8">dihydrouracil dehydrogenase (NAD(+))</fullName>
        <ecNumber evidence="8">1.3.1.1</ecNumber>
    </recommendedName>
    <alternativeName>
        <fullName evidence="3">Dihydrothymine dehydrogenase</fullName>
    </alternativeName>
    <alternativeName>
        <fullName evidence="2">Dihydrouracil dehydrogenase</fullName>
    </alternativeName>
</protein>
<sequence>MASAGPESPKWGSAGSAAFETETPDIRAGRLDPAAYINVFEDLHPPLTRHEAFVEADRCYFCYDAPCINACPTGIDIPLFIRQIGADNPTGSAKTILAENILGGMCARVCPTETLCEQACVREAAEGKPVKIGLLQRYATDHLMAEGKHPFTRTTPTGKHIAVVGAGPAGLSAAHRLAKLGHEVTIFETRPKSGGLNEYGIAAYKTVDDFARRELEFILEIGGITIENGKVLGRDISLEALKAGHDAVFLGMGLPEVNDLGLDGEDAEGCIDAVEYIAALRQSDDLSSLPVGRDAVVIGGGMTAIDVAIQVKLLGAQNVTIAYRRGRESMNASAYEQELAQTHGVVIRHWLQPTALKRNASDTISGIELEYTAQANGKLVGTGEMLTLAADQVFKAIGQTFDAHPLAGSGIGLAKGRISVDAERRTSVEGIWAGGDCIADGQDLTVAAVQDGKLAAESIHRALMRVPDQIDGFAEAVLAGGAAGSTGHMPQPQPSADPLAR</sequence>
<dbReference type="InterPro" id="IPR023753">
    <property type="entry name" value="FAD/NAD-binding_dom"/>
</dbReference>
<keyword evidence="1" id="KW-0560">Oxidoreductase</keyword>
<evidence type="ECO:0000256" key="4">
    <source>
        <dbReference type="ARBA" id="ARBA00047685"/>
    </source>
</evidence>
<dbReference type="Pfam" id="PF07992">
    <property type="entry name" value="Pyr_redox_2"/>
    <property type="match status" value="1"/>
</dbReference>
<dbReference type="PRINTS" id="PR00368">
    <property type="entry name" value="FADPNR"/>
</dbReference>
<evidence type="ECO:0000259" key="9">
    <source>
        <dbReference type="Pfam" id="PF07992"/>
    </source>
</evidence>
<evidence type="ECO:0000256" key="6">
    <source>
        <dbReference type="ARBA" id="ARBA00049578"/>
    </source>
</evidence>
<dbReference type="Proteomes" id="UP000239434">
    <property type="component" value="Unassembled WGS sequence"/>
</dbReference>
<reference evidence="11 12" key="1">
    <citation type="submission" date="2018-02" db="EMBL/GenBank/DDBJ databases">
        <title>The draft genome of Phyllobacterium sp. 1N-3.</title>
        <authorList>
            <person name="Liu L."/>
            <person name="Li L."/>
            <person name="Zhang X."/>
            <person name="Wang T."/>
            <person name="Liang L."/>
        </authorList>
    </citation>
    <scope>NUCLEOTIDE SEQUENCE [LARGE SCALE GENOMIC DNA]</scope>
    <source>
        <strain evidence="11 12">1N-3</strain>
    </source>
</reference>
<evidence type="ECO:0000313" key="11">
    <source>
        <dbReference type="EMBL" id="PRD41643.1"/>
    </source>
</evidence>
<keyword evidence="12" id="KW-1185">Reference proteome</keyword>
<evidence type="ECO:0000256" key="7">
    <source>
        <dbReference type="ARBA" id="ARBA00049714"/>
    </source>
</evidence>
<dbReference type="InterPro" id="IPR009051">
    <property type="entry name" value="Helical_ferredxn"/>
</dbReference>
<comment type="caution">
    <text evidence="11">The sequence shown here is derived from an EMBL/GenBank/DDBJ whole genome shotgun (WGS) entry which is preliminary data.</text>
</comment>
<comment type="catalytic activity">
    <reaction evidence="4">
        <text>5,6-dihydrothymine + NAD(+) = thymine + NADH + H(+)</text>
        <dbReference type="Rhea" id="RHEA:28791"/>
        <dbReference type="ChEBI" id="CHEBI:15378"/>
        <dbReference type="ChEBI" id="CHEBI:17821"/>
        <dbReference type="ChEBI" id="CHEBI:27468"/>
        <dbReference type="ChEBI" id="CHEBI:57540"/>
        <dbReference type="ChEBI" id="CHEBI:57945"/>
        <dbReference type="EC" id="1.3.1.1"/>
    </reaction>
</comment>
<dbReference type="GO" id="GO:0004159">
    <property type="term" value="F:dihydropyrimidine dehydrogenase (NAD+) activity"/>
    <property type="evidence" value="ECO:0007669"/>
    <property type="project" value="UniProtKB-EC"/>
</dbReference>
<dbReference type="EC" id="1.3.1.1" evidence="8"/>
<evidence type="ECO:0000256" key="1">
    <source>
        <dbReference type="ARBA" id="ARBA00023002"/>
    </source>
</evidence>
<dbReference type="EMBL" id="PVBR01000018">
    <property type="protein sequence ID" value="PRD41643.1"/>
    <property type="molecule type" value="Genomic_DNA"/>
</dbReference>
<proteinExistence type="predicted"/>
<gene>
    <name evidence="11" type="ORF">C5748_20415</name>
</gene>
<organism evidence="11 12">
    <name type="scientific">Phyllobacterium phragmitis</name>
    <dbReference type="NCBI Taxonomy" id="2670329"/>
    <lineage>
        <taxon>Bacteria</taxon>
        <taxon>Pseudomonadati</taxon>
        <taxon>Pseudomonadota</taxon>
        <taxon>Alphaproteobacteria</taxon>
        <taxon>Hyphomicrobiales</taxon>
        <taxon>Phyllobacteriaceae</taxon>
        <taxon>Phyllobacterium</taxon>
    </lineage>
</organism>
<name>A0A2S9IM87_9HYPH</name>
<dbReference type="RefSeq" id="WP_105743781.1">
    <property type="nucleotide sequence ID" value="NZ_PVBR01000018.1"/>
</dbReference>
<feature type="domain" description="FAD/NAD(P)-binding" evidence="9">
    <location>
        <begin position="160"/>
        <end position="452"/>
    </location>
</feature>
<evidence type="ECO:0000259" key="10">
    <source>
        <dbReference type="Pfam" id="PF14691"/>
    </source>
</evidence>
<dbReference type="PANTHER" id="PTHR43073:SF2">
    <property type="entry name" value="DIHYDROPYRIMIDINE DEHYDROGENASE [NADP(+)]"/>
    <property type="match status" value="1"/>
</dbReference>
<dbReference type="SUPFAM" id="SSF46548">
    <property type="entry name" value="alpha-helical ferredoxin"/>
    <property type="match status" value="1"/>
</dbReference>
<evidence type="ECO:0000256" key="8">
    <source>
        <dbReference type="ARBA" id="ARBA00049728"/>
    </source>
</evidence>
<dbReference type="Gene3D" id="1.10.1060.10">
    <property type="entry name" value="Alpha-helical ferredoxin"/>
    <property type="match status" value="1"/>
</dbReference>
<evidence type="ECO:0000313" key="12">
    <source>
        <dbReference type="Proteomes" id="UP000239434"/>
    </source>
</evidence>
<dbReference type="PRINTS" id="PR00469">
    <property type="entry name" value="PNDRDTASEII"/>
</dbReference>